<reference evidence="1 2" key="1">
    <citation type="submission" date="2016-04" db="EMBL/GenBank/DDBJ databases">
        <title>A degradative enzymes factory behind the ericoid mycorrhizal symbiosis.</title>
        <authorList>
            <consortium name="DOE Joint Genome Institute"/>
            <person name="Martino E."/>
            <person name="Morin E."/>
            <person name="Grelet G."/>
            <person name="Kuo A."/>
            <person name="Kohler A."/>
            <person name="Daghino S."/>
            <person name="Barry K."/>
            <person name="Choi C."/>
            <person name="Cichocki N."/>
            <person name="Clum A."/>
            <person name="Copeland A."/>
            <person name="Hainaut M."/>
            <person name="Haridas S."/>
            <person name="Labutti K."/>
            <person name="Lindquist E."/>
            <person name="Lipzen A."/>
            <person name="Khouja H.-R."/>
            <person name="Murat C."/>
            <person name="Ohm R."/>
            <person name="Olson A."/>
            <person name="Spatafora J."/>
            <person name="Veneault-Fourrey C."/>
            <person name="Henrissat B."/>
            <person name="Grigoriev I."/>
            <person name="Martin F."/>
            <person name="Perotto S."/>
        </authorList>
    </citation>
    <scope>NUCLEOTIDE SEQUENCE [LARGE SCALE GENOMIC DNA]</scope>
    <source>
        <strain evidence="1 2">F</strain>
    </source>
</reference>
<dbReference type="PANTHER" id="PTHR11941:SF75">
    <property type="entry name" value="ENOYL-COA HYDRATASE_ISOMERASE FAMILY PROTEIN"/>
    <property type="match status" value="1"/>
</dbReference>
<dbReference type="InterPro" id="IPR001753">
    <property type="entry name" value="Enoyl-CoA_hydra/iso"/>
</dbReference>
<dbReference type="Gene3D" id="3.90.226.10">
    <property type="entry name" value="2-enoyl-CoA Hydratase, Chain A, domain 1"/>
    <property type="match status" value="1"/>
</dbReference>
<keyword evidence="2" id="KW-1185">Reference proteome</keyword>
<evidence type="ECO:0000313" key="2">
    <source>
        <dbReference type="Proteomes" id="UP000235786"/>
    </source>
</evidence>
<evidence type="ECO:0000313" key="1">
    <source>
        <dbReference type="EMBL" id="PMD35636.1"/>
    </source>
</evidence>
<proteinExistence type="predicted"/>
<dbReference type="GO" id="GO:0004165">
    <property type="term" value="F:delta(3)-delta(2)-enoyl-CoA isomerase activity"/>
    <property type="evidence" value="ECO:0007669"/>
    <property type="project" value="TreeGrafter"/>
</dbReference>
<dbReference type="EMBL" id="KZ613952">
    <property type="protein sequence ID" value="PMD35636.1"/>
    <property type="molecule type" value="Genomic_DNA"/>
</dbReference>
<dbReference type="GO" id="GO:0006635">
    <property type="term" value="P:fatty acid beta-oxidation"/>
    <property type="evidence" value="ECO:0007669"/>
    <property type="project" value="TreeGrafter"/>
</dbReference>
<dbReference type="OrthoDB" id="1696280at2759"/>
<dbReference type="PANTHER" id="PTHR11941">
    <property type="entry name" value="ENOYL-COA HYDRATASE-RELATED"/>
    <property type="match status" value="1"/>
</dbReference>
<protein>
    <submittedName>
        <fullName evidence="1">ClpP/crotonase</fullName>
    </submittedName>
</protein>
<dbReference type="GO" id="GO:0005777">
    <property type="term" value="C:peroxisome"/>
    <property type="evidence" value="ECO:0007669"/>
    <property type="project" value="TreeGrafter"/>
</dbReference>
<accession>A0A2J6RAT8</accession>
<dbReference type="Proteomes" id="UP000235786">
    <property type="component" value="Unassembled WGS sequence"/>
</dbReference>
<dbReference type="CDD" id="cd06558">
    <property type="entry name" value="crotonase-like"/>
    <property type="match status" value="1"/>
</dbReference>
<sequence length="278" mass="31146">MATQLLFTLPILVSPTSDKGSGTVVCTSPSSGVYVLTFTSPPDNRLLTPFCQSLLLALDILEFSYPHGVVITTSGIQKFFSNGLDLEHASSTKGFFPNSLFALFKRLLTYPMPTIALINGHAFAGGFMLAMYHDYRVFNPSRGFLCLNELDLGVPLQPAMSSVFRQKLTPQVYKLMVLEAKRFSGKEALEGGIVDILGGIEECLTLVKERKLNEKAKTGVYGALKAEMFRETMEYVTPEGYEREEVRSKKAWELDDQRREEGRLRVVEWRRNALKAKL</sequence>
<dbReference type="STRING" id="1149755.A0A2J6RAT8"/>
<dbReference type="AlphaFoldDB" id="A0A2J6RAT8"/>
<organism evidence="1 2">
    <name type="scientific">Hyaloscypha variabilis (strain UAMH 11265 / GT02V1 / F)</name>
    <name type="common">Meliniomyces variabilis</name>
    <dbReference type="NCBI Taxonomy" id="1149755"/>
    <lineage>
        <taxon>Eukaryota</taxon>
        <taxon>Fungi</taxon>
        <taxon>Dikarya</taxon>
        <taxon>Ascomycota</taxon>
        <taxon>Pezizomycotina</taxon>
        <taxon>Leotiomycetes</taxon>
        <taxon>Helotiales</taxon>
        <taxon>Hyaloscyphaceae</taxon>
        <taxon>Hyaloscypha</taxon>
        <taxon>Hyaloscypha variabilis</taxon>
    </lineage>
</organism>
<gene>
    <name evidence="1" type="ORF">L207DRAFT_435769</name>
</gene>
<dbReference type="SUPFAM" id="SSF52096">
    <property type="entry name" value="ClpP/crotonase"/>
    <property type="match status" value="1"/>
</dbReference>
<dbReference type="InterPro" id="IPR029045">
    <property type="entry name" value="ClpP/crotonase-like_dom_sf"/>
</dbReference>
<dbReference type="Pfam" id="PF00378">
    <property type="entry name" value="ECH_1"/>
    <property type="match status" value="1"/>
</dbReference>
<name>A0A2J6RAT8_HYAVF</name>